<evidence type="ECO:0000313" key="3">
    <source>
        <dbReference type="Proteomes" id="UP000607653"/>
    </source>
</evidence>
<dbReference type="EMBL" id="DUZY01000002">
    <property type="protein sequence ID" value="DAD29342.1"/>
    <property type="molecule type" value="Genomic_DNA"/>
</dbReference>
<organism evidence="2 3">
    <name type="scientific">Nelumbo nucifera</name>
    <name type="common">Sacred lotus</name>
    <dbReference type="NCBI Taxonomy" id="4432"/>
    <lineage>
        <taxon>Eukaryota</taxon>
        <taxon>Viridiplantae</taxon>
        <taxon>Streptophyta</taxon>
        <taxon>Embryophyta</taxon>
        <taxon>Tracheophyta</taxon>
        <taxon>Spermatophyta</taxon>
        <taxon>Magnoliopsida</taxon>
        <taxon>Proteales</taxon>
        <taxon>Nelumbonaceae</taxon>
        <taxon>Nelumbo</taxon>
    </lineage>
</organism>
<name>A0A822YAL0_NELNU</name>
<sequence>MICIGRRTWEEACRHSLSVENLKTDSAWVLGSEKERGRENERKKEGESCRR</sequence>
<evidence type="ECO:0000313" key="2">
    <source>
        <dbReference type="EMBL" id="DAD29342.1"/>
    </source>
</evidence>
<protein>
    <submittedName>
        <fullName evidence="2">Uncharacterized protein</fullName>
    </submittedName>
</protein>
<gene>
    <name evidence="2" type="ORF">HUJ06_030810</name>
</gene>
<dbReference type="Proteomes" id="UP000607653">
    <property type="component" value="Unassembled WGS sequence"/>
</dbReference>
<feature type="compositionally biased region" description="Basic and acidic residues" evidence="1">
    <location>
        <begin position="32"/>
        <end position="51"/>
    </location>
</feature>
<keyword evidence="3" id="KW-1185">Reference proteome</keyword>
<comment type="caution">
    <text evidence="2">The sequence shown here is derived from an EMBL/GenBank/DDBJ whole genome shotgun (WGS) entry which is preliminary data.</text>
</comment>
<reference evidence="2 3" key="1">
    <citation type="journal article" date="2020" name="Mol. Biol. Evol.">
        <title>Distinct Expression and Methylation Patterns for Genes with Different Fates following a Single Whole-Genome Duplication in Flowering Plants.</title>
        <authorList>
            <person name="Shi T."/>
            <person name="Rahmani R.S."/>
            <person name="Gugger P.F."/>
            <person name="Wang M."/>
            <person name="Li H."/>
            <person name="Zhang Y."/>
            <person name="Li Z."/>
            <person name="Wang Q."/>
            <person name="Van de Peer Y."/>
            <person name="Marchal K."/>
            <person name="Chen J."/>
        </authorList>
    </citation>
    <scope>NUCLEOTIDE SEQUENCE [LARGE SCALE GENOMIC DNA]</scope>
    <source>
        <tissue evidence="2">Leaf</tissue>
    </source>
</reference>
<proteinExistence type="predicted"/>
<dbReference type="AlphaFoldDB" id="A0A822YAL0"/>
<accession>A0A822YAL0</accession>
<evidence type="ECO:0000256" key="1">
    <source>
        <dbReference type="SAM" id="MobiDB-lite"/>
    </source>
</evidence>
<feature type="region of interest" description="Disordered" evidence="1">
    <location>
        <begin position="31"/>
        <end position="51"/>
    </location>
</feature>